<evidence type="ECO:0000313" key="6">
    <source>
        <dbReference type="Proteomes" id="UP000670947"/>
    </source>
</evidence>
<dbReference type="Proteomes" id="UP000670947">
    <property type="component" value="Unassembled WGS sequence"/>
</dbReference>
<dbReference type="Pfam" id="PF12706">
    <property type="entry name" value="Lactamase_B_2"/>
    <property type="match status" value="1"/>
</dbReference>
<protein>
    <recommendedName>
        <fullName evidence="4">Metallo-beta-lactamase domain-containing protein</fullName>
    </recommendedName>
</protein>
<comment type="function">
    <text evidence="2">Counteracts the endogenous Pycsar antiviral defense system. Phosphodiesterase that enables metal-dependent hydrolysis of host cyclic nucleotide Pycsar defense signals such as cCMP and cUMP.</text>
</comment>
<evidence type="ECO:0000256" key="1">
    <source>
        <dbReference type="ARBA" id="ARBA00034221"/>
    </source>
</evidence>
<evidence type="ECO:0000259" key="4">
    <source>
        <dbReference type="Pfam" id="PF12706"/>
    </source>
</evidence>
<gene>
    <name evidence="5" type="ORF">I8J29_22570</name>
</gene>
<comment type="caution">
    <text evidence="5">The sequence shown here is derived from an EMBL/GenBank/DDBJ whole genome shotgun (WGS) entry which is preliminary data.</text>
</comment>
<dbReference type="InterPro" id="IPR001279">
    <property type="entry name" value="Metallo-B-lactamas"/>
</dbReference>
<evidence type="ECO:0000313" key="5">
    <source>
        <dbReference type="EMBL" id="MBO7746992.1"/>
    </source>
</evidence>
<dbReference type="RefSeq" id="WP_208849730.1">
    <property type="nucleotide sequence ID" value="NZ_JAGGDJ010000026.1"/>
</dbReference>
<reference evidence="5 6" key="1">
    <citation type="submission" date="2021-03" db="EMBL/GenBank/DDBJ databases">
        <title>Paenibacillus artemisicola MWE-103 whole genome sequence.</title>
        <authorList>
            <person name="Ham Y.J."/>
        </authorList>
    </citation>
    <scope>NUCLEOTIDE SEQUENCE [LARGE SCALE GENOMIC DNA]</scope>
    <source>
        <strain evidence="5 6">MWE-103</strain>
    </source>
</reference>
<evidence type="ECO:0000256" key="2">
    <source>
        <dbReference type="ARBA" id="ARBA00034301"/>
    </source>
</evidence>
<name>A0ABS3WFA1_9BACL</name>
<organism evidence="5 6">
    <name type="scientific">Paenibacillus artemisiicola</name>
    <dbReference type="NCBI Taxonomy" id="1172618"/>
    <lineage>
        <taxon>Bacteria</taxon>
        <taxon>Bacillati</taxon>
        <taxon>Bacillota</taxon>
        <taxon>Bacilli</taxon>
        <taxon>Bacillales</taxon>
        <taxon>Paenibacillaceae</taxon>
        <taxon>Paenibacillus</taxon>
    </lineage>
</organism>
<comment type="catalytic activity">
    <reaction evidence="3">
        <text>3',5'-cyclic UMP + H2O = UMP + H(+)</text>
        <dbReference type="Rhea" id="RHEA:70575"/>
        <dbReference type="ChEBI" id="CHEBI:15377"/>
        <dbReference type="ChEBI" id="CHEBI:15378"/>
        <dbReference type="ChEBI" id="CHEBI:57865"/>
        <dbReference type="ChEBI" id="CHEBI:184387"/>
    </reaction>
    <physiologicalReaction direction="left-to-right" evidence="3">
        <dbReference type="Rhea" id="RHEA:70576"/>
    </physiologicalReaction>
</comment>
<evidence type="ECO:0000256" key="3">
    <source>
        <dbReference type="ARBA" id="ARBA00048505"/>
    </source>
</evidence>
<dbReference type="PANTHER" id="PTHR42663:SF6">
    <property type="entry name" value="HYDROLASE C777.06C-RELATED"/>
    <property type="match status" value="1"/>
</dbReference>
<feature type="domain" description="Metallo-beta-lactamase" evidence="4">
    <location>
        <begin position="49"/>
        <end position="248"/>
    </location>
</feature>
<keyword evidence="6" id="KW-1185">Reference proteome</keyword>
<dbReference type="PANTHER" id="PTHR42663">
    <property type="entry name" value="HYDROLASE C777.06C-RELATED-RELATED"/>
    <property type="match status" value="1"/>
</dbReference>
<proteinExistence type="predicted"/>
<comment type="catalytic activity">
    <reaction evidence="1">
        <text>3',5'-cyclic CMP + H2O = CMP + H(+)</text>
        <dbReference type="Rhea" id="RHEA:72675"/>
        <dbReference type="ChEBI" id="CHEBI:15377"/>
        <dbReference type="ChEBI" id="CHEBI:15378"/>
        <dbReference type="ChEBI" id="CHEBI:58003"/>
        <dbReference type="ChEBI" id="CHEBI:60377"/>
    </reaction>
    <physiologicalReaction direction="left-to-right" evidence="1">
        <dbReference type="Rhea" id="RHEA:72676"/>
    </physiologicalReaction>
</comment>
<sequence length="292" mass="33576">MNMTFLGTGAAEGVPSYFCRCTLCSRIREAGGRNIRSRTSFRIDAQHQIDFSPDIFYQMIKLGLDVYDLEHLLITHTHKDHFAVGEIMSKLNRIEHNNRPLHVYLSEPAAEWSAKLLAVYGLDATPGRSNWDGKFIIHPLRYFESYDVGRLKVTTVPGNHYGMSRSELAINYLIELPDGRKLLYASDTGWYTEATWRFLEGKSVDLLIMECTFGNREGYPKYADSHLDIPNYVLMLERMKEIEFVHEHTRVWATHINTAHHLLHDEMQAEFDRSGYRVVVAYDGLAIDADGI</sequence>
<accession>A0ABS3WFA1</accession>
<dbReference type="SUPFAM" id="SSF56281">
    <property type="entry name" value="Metallo-hydrolase/oxidoreductase"/>
    <property type="match status" value="1"/>
</dbReference>
<dbReference type="InterPro" id="IPR036866">
    <property type="entry name" value="RibonucZ/Hydroxyglut_hydro"/>
</dbReference>
<dbReference type="EMBL" id="JAGGDJ010000026">
    <property type="protein sequence ID" value="MBO7746992.1"/>
    <property type="molecule type" value="Genomic_DNA"/>
</dbReference>
<dbReference type="Gene3D" id="3.60.15.10">
    <property type="entry name" value="Ribonuclease Z/Hydroxyacylglutathione hydrolase-like"/>
    <property type="match status" value="1"/>
</dbReference>